<dbReference type="SUPFAM" id="SSF51126">
    <property type="entry name" value="Pectin lyase-like"/>
    <property type="match status" value="1"/>
</dbReference>
<dbReference type="EMBL" id="LWDV01000009">
    <property type="protein sequence ID" value="OCL26002.1"/>
    <property type="molecule type" value="Genomic_DNA"/>
</dbReference>
<accession>A0A1C0A6Z6</accession>
<dbReference type="Pfam" id="PF00041">
    <property type="entry name" value="fn3"/>
    <property type="match status" value="1"/>
</dbReference>
<dbReference type="RefSeq" id="WP_068717385.1">
    <property type="nucleotide sequence ID" value="NZ_LWDV01000009.1"/>
</dbReference>
<feature type="compositionally biased region" description="Gly residues" evidence="1">
    <location>
        <begin position="105"/>
        <end position="123"/>
    </location>
</feature>
<dbReference type="InterPro" id="IPR003961">
    <property type="entry name" value="FN3_dom"/>
</dbReference>
<dbReference type="InterPro" id="IPR013783">
    <property type="entry name" value="Ig-like_fold"/>
</dbReference>
<dbReference type="Pfam" id="PF18911">
    <property type="entry name" value="PKD_4"/>
    <property type="match status" value="1"/>
</dbReference>
<dbReference type="InterPro" id="IPR011050">
    <property type="entry name" value="Pectin_lyase_fold/virulence"/>
</dbReference>
<dbReference type="InterPro" id="IPR035986">
    <property type="entry name" value="PKD_dom_sf"/>
</dbReference>
<dbReference type="PROSITE" id="PS50093">
    <property type="entry name" value="PKD"/>
    <property type="match status" value="1"/>
</dbReference>
<dbReference type="SUPFAM" id="SSF49299">
    <property type="entry name" value="PKD domain"/>
    <property type="match status" value="1"/>
</dbReference>
<evidence type="ECO:0000259" key="3">
    <source>
        <dbReference type="PROSITE" id="PS50853"/>
    </source>
</evidence>
<dbReference type="PROSITE" id="PS50853">
    <property type="entry name" value="FN3"/>
    <property type="match status" value="1"/>
</dbReference>
<protein>
    <recommendedName>
        <fullName evidence="6">Fibronectin type III domain-containing protein</fullName>
    </recommendedName>
</protein>
<evidence type="ECO:0000256" key="1">
    <source>
        <dbReference type="SAM" id="MobiDB-lite"/>
    </source>
</evidence>
<dbReference type="CDD" id="cd00146">
    <property type="entry name" value="PKD"/>
    <property type="match status" value="1"/>
</dbReference>
<evidence type="ECO:0008006" key="6">
    <source>
        <dbReference type="Google" id="ProtNLM"/>
    </source>
</evidence>
<feature type="domain" description="PKD" evidence="2">
    <location>
        <begin position="2437"/>
        <end position="2498"/>
    </location>
</feature>
<comment type="caution">
    <text evidence="4">The sequence shown here is derived from an EMBL/GenBank/DDBJ whole genome shotgun (WGS) entry which is preliminary data.</text>
</comment>
<feature type="region of interest" description="Disordered" evidence="1">
    <location>
        <begin position="140"/>
        <end position="175"/>
    </location>
</feature>
<dbReference type="Gene3D" id="2.60.40.10">
    <property type="entry name" value="Immunoglobulins"/>
    <property type="match status" value="4"/>
</dbReference>
<dbReference type="InterPro" id="IPR022409">
    <property type="entry name" value="PKD/Chitinase_dom"/>
</dbReference>
<dbReference type="PANTHER" id="PTHR16897:SF2">
    <property type="entry name" value="OS03G0226600 PROTEIN"/>
    <property type="match status" value="1"/>
</dbReference>
<reference evidence="4 5" key="2">
    <citation type="submission" date="2016-08" db="EMBL/GenBank/DDBJ databases">
        <title>Orenia metallireducens sp. nov. strain Z6, a Novel Metal-reducing Firmicute from the Deep Subsurface.</title>
        <authorList>
            <person name="Maxim B.I."/>
            <person name="Kenneth K."/>
            <person name="Flynn T.M."/>
            <person name="Oloughlin E.J."/>
            <person name="Locke R.A."/>
            <person name="Weber J.R."/>
            <person name="Egan S.M."/>
            <person name="Mackie R.I."/>
            <person name="Cann I.K."/>
        </authorList>
    </citation>
    <scope>NUCLEOTIDE SEQUENCE [LARGE SCALE GENOMIC DNA]</scope>
    <source>
        <strain evidence="4 5">Z6</strain>
    </source>
</reference>
<dbReference type="InterPro" id="IPR056645">
    <property type="entry name" value="DUF7743"/>
</dbReference>
<dbReference type="SMART" id="SM00089">
    <property type="entry name" value="PKD"/>
    <property type="match status" value="1"/>
</dbReference>
<sequence>MKCHLKIKIVLALLMLLFLVSFEIDARDITGNETFNNLIISRGSTWRITKNGDVTLTVKGNFIIEEGATLTYNKANKNKFTVTINVSGNTEIYGTIDLAGKDGSKGAGNGHDAGSPGENGGHGKNLTINTREGYFKIQGKITTKGGNGGKGGDGDDGSGAHDKDSGGHGGDGGDAGKIKIVAKQFIGNSDSERGAEINSQKGSKGADGWPYYSGSYTATDGIAENPMIIIGYGHTNIWGYRFHVSKMYLVPRKSDSNFIEKNVIAPAERELADVLKEKEYTYTMDLKKNTAFFLYDIYTVHFKVKVNNNIYPDANITKDNLAPNPIRNITIDDKRGSEIFINNPTPTVKWDKVVDAEGQKAMDGTKVPVSGIKNYRFTIYSQRNGSKIYSKNIMQVTGGANYLAERTNYLADGTYQVSLQAWDNADNFNEKARLNFTIDTVDPSTPVLDAPEIGTQSFTINWQASTDNISGVANYEIEFYDEYNNPLLKGEAAATEDMGSYTVTETDYKNNFRPNQKVIYRVRAVDKAGNKSAMDEGSLVTAPATASIKTPISTGGEYGNYYVRVEIPSLEEKADRYRILRKGASQTSFKEVKSWFSITQNEEIFIDRDSLLEKHGKYEYKVETINSAGDQNTIQSSREYSVQIKNNKPQSQGLIAPKSGSKFNDRSKEYSILPFSDGDRDGLDYEFILEYMDANGDWIVSNQLDETTFNKNSDQVSIMAKNLDEGGYRWSVEVDDGYDTVTTDYYYFMTDYTAPKSPDFTLLEANIDSDGIANIDDNVLYTNNQSLTLKNIIVANDVEEVRVYEDDRLLTTAVPINQKISNLEVTLNSIEGRREIRLTAIDDVGNESSARVITTIYDQQAPNNPSDFTYKGGLNSLTINWNQPTDQGESGVDYYRLEYKRINQQDATFIAINKVNNTQYSITGLDYNEPIWVRIKAVDKAGNESTSWLTKSNGYYGYSLPEEGVILNQSFNYGESIDGGYDHTVNLTLKPVKAAAFKIRWQELNSASNPIQESEWITNSNQESFISQVKPHKQYNYWIVTRNGRGEEVKSDIYGIQVPNHQPTKPIIDQEIYKYINHLPIELRTARVIDYDQDLLSYYFTVVDKAGNPIVNKEQSNIENGDKLSYQLLASDLVDGQSYCWWVEVEDGYGANISSEIITSTVDLIAPSINIIEANEVYLPELRIEVQVNDKISGIKEIKYYWNEEDNPTTINLGAGIYQKDISIEALHGNNILYLQAVDHAGNETNLLSRRYLIDKTKPQIEDFSLAGQLVDGQYYTTNSNSLYGSWEFIEPETGIDYYKYAVITKDEVSQIDSLAIDRFVTVDTNEMEGDFDQVIEISLEEGREYYLVIEGVNKVGRSSGLIISKNGVVIDSKPPVITDIQLDNVVDYGSKVYLNDLAGLSMSADISDTGSGIAQTGYALAKDINQLETVVWYTSLAELKNLAQVEDGESYYLAIKAKDKLGQEMIEYSKPIIIDQTAPEINKLIAGNELEIDSPSDLYEVKPGYKIPITLEISDESDLANITYSIGRSPGDNSVSNEIYPDKNGWIELDTNLIQQFIIDEELSDGTYYLNIKVKNKANLVTEFSSNPIKVNSNIQPRPEVIDDGAFTANNKELHFSWNFTDTPDEVVAYEYQIVDKESNLVKNWQQVAIQTAGNSQSLIVENLDLEDNMKYFIKVRALYQESSYSEVGLSDGIVVDTTVPTGLLIDDGEYIAGNKLHLKWEAEDNESPISKYQVKVGTSPGANDITGDWIELDNSGEGIVEGLELTTNQVYFTTLRVLNSAGLIAETTSDGFRVDKTPPPVPMVLDGGSYNNEKYLAFDWNWSKTDSQSGIKEYQYALLTKREVTNNTNWQSAALNREVELSEGLIDGQKYYLAVKAINGAGMISIGYSDGILIDTSKPNPPEVDDFVDYQLIDNNSLSAHFTASDDESGIDHYEYSIGTFNNRDLIISNKGFSGEDITEAGLSLDKGEIYFTTVKAINGAGLVSMESMSDGIKIIDGSPEIYNVKDYGDFTTFADKIIVSWDYKSSDVPIDYYEVAVSTSANESNFNWTKVTKQQLVITPELIGLESFEDGMKYYVYIRGINRAGIKTPTSKLGKTDGIVVDSTPPSKPQIKHDDDYTTTDFKIEWKSIEDDTEIVAYRYAIGTSRGGTEITNGWQYVSTNQELYSRVLKLDLNHNQRYYLTVQSKNIAGLWSELGYDDGVIADLTSPLIPVLEYNNNYITSLEEIRNITWESDDPETGITGYRYQVVQSKEGLDWTGIEEYETTKKQLTIDIGNLNLIEDEKYYVGLQVRNRLGVWSKTGFSQQLTVDTILPEIYLENQDKEMVTNSGQIDVPWQVSEEAIVYYRVIRPDGSMNPEVGYHKQDGQANILYNYQFDELLEGSYKLELYGVDLAGNTGQKVTQEIRLNAKPRINVGSDLATFKGRVVDFAAMVSDPDGEVVKYIWSFGDGSEVSNQKAPAHFYSELGSYQVTLTCIDNDGGESSDSLWIEVTNTTEGSLVMDESWFGEMNITGTVIVPTWINLTIEPGTKITFPRDTSLIIYGNLKVEGIDSKQIIFTTSSIIEEWEGIKIDSSISQISVEESIIENAKRGITLNESNGEFNNLTLRNNKVGIHLINSSPVIQYSQILNNELYGIKEDGDSNPELLGNYFDGNKAGDYYDSRLTILIFDELLDLNR</sequence>
<proteinExistence type="predicted"/>
<dbReference type="Proteomes" id="UP000093514">
    <property type="component" value="Unassembled WGS sequence"/>
</dbReference>
<gene>
    <name evidence="4" type="ORF">U472_08215</name>
</gene>
<evidence type="ECO:0000313" key="5">
    <source>
        <dbReference type="Proteomes" id="UP000093514"/>
    </source>
</evidence>
<dbReference type="PANTHER" id="PTHR16897">
    <property type="entry name" value="OS10G0105400 PROTEIN"/>
    <property type="match status" value="1"/>
</dbReference>
<reference evidence="5" key="1">
    <citation type="submission" date="2016-07" db="EMBL/GenBank/DDBJ databases">
        <authorList>
            <person name="Florea S."/>
            <person name="Webb J.S."/>
            <person name="Jaromczyk J."/>
            <person name="Schardl C.L."/>
        </authorList>
    </citation>
    <scope>NUCLEOTIDE SEQUENCE [LARGE SCALE GENOMIC DNA]</scope>
    <source>
        <strain evidence="5">Z6</strain>
    </source>
</reference>
<keyword evidence="5" id="KW-1185">Reference proteome</keyword>
<dbReference type="Pfam" id="PF24893">
    <property type="entry name" value="DUF7743"/>
    <property type="match status" value="1"/>
</dbReference>
<dbReference type="InterPro" id="IPR036116">
    <property type="entry name" value="FN3_sf"/>
</dbReference>
<organism evidence="4 5">
    <name type="scientific">Orenia metallireducens</name>
    <dbReference type="NCBI Taxonomy" id="1413210"/>
    <lineage>
        <taxon>Bacteria</taxon>
        <taxon>Bacillati</taxon>
        <taxon>Bacillota</taxon>
        <taxon>Clostridia</taxon>
        <taxon>Halanaerobiales</taxon>
        <taxon>Halobacteroidaceae</taxon>
        <taxon>Orenia</taxon>
    </lineage>
</organism>
<dbReference type="OrthoDB" id="9798386at2"/>
<feature type="domain" description="Fibronectin type-III" evidence="3">
    <location>
        <begin position="861"/>
        <end position="962"/>
    </location>
</feature>
<evidence type="ECO:0000259" key="2">
    <source>
        <dbReference type="PROSITE" id="PS50093"/>
    </source>
</evidence>
<feature type="region of interest" description="Disordered" evidence="1">
    <location>
        <begin position="104"/>
        <end position="127"/>
    </location>
</feature>
<name>A0A1C0A6Z6_9FIRM</name>
<evidence type="ECO:0000313" key="4">
    <source>
        <dbReference type="EMBL" id="OCL26002.1"/>
    </source>
</evidence>
<dbReference type="InterPro" id="IPR000601">
    <property type="entry name" value="PKD_dom"/>
</dbReference>
<dbReference type="SUPFAM" id="SSF49265">
    <property type="entry name" value="Fibronectin type III"/>
    <property type="match status" value="2"/>
</dbReference>
<dbReference type="SMART" id="SM00060">
    <property type="entry name" value="FN3"/>
    <property type="match status" value="8"/>
</dbReference>
<dbReference type="CDD" id="cd00063">
    <property type="entry name" value="FN3"/>
    <property type="match status" value="2"/>
</dbReference>